<dbReference type="Pfam" id="PF17863">
    <property type="entry name" value="AAA_lid_2"/>
    <property type="match status" value="1"/>
</dbReference>
<dbReference type="AlphaFoldDB" id="A0A3N1XP94"/>
<evidence type="ECO:0000313" key="3">
    <source>
        <dbReference type="Proteomes" id="UP000273083"/>
    </source>
</evidence>
<dbReference type="PANTHER" id="PTHR42759">
    <property type="entry name" value="MOXR FAMILY PROTEIN"/>
    <property type="match status" value="1"/>
</dbReference>
<protein>
    <recommendedName>
        <fullName evidence="1">ChlI/MoxR AAA lid domain-containing protein</fullName>
    </recommendedName>
</protein>
<dbReference type="InterPro" id="IPR027417">
    <property type="entry name" value="P-loop_NTPase"/>
</dbReference>
<dbReference type="InterPro" id="IPR050764">
    <property type="entry name" value="CbbQ/NirQ/NorQ/GpvN"/>
</dbReference>
<name>A0A3N1XP94_9FIRM</name>
<reference evidence="2 3" key="1">
    <citation type="submission" date="2018-11" db="EMBL/GenBank/DDBJ databases">
        <title>Genomic Encyclopedia of Type Strains, Phase IV (KMG-IV): sequencing the most valuable type-strain genomes for metagenomic binning, comparative biology and taxonomic classification.</title>
        <authorList>
            <person name="Goeker M."/>
        </authorList>
    </citation>
    <scope>NUCLEOTIDE SEQUENCE [LARGE SCALE GENOMIC DNA]</scope>
    <source>
        <strain evidence="2 3">DSM 26537</strain>
    </source>
</reference>
<keyword evidence="3" id="KW-1185">Reference proteome</keyword>
<dbReference type="PANTHER" id="PTHR42759:SF5">
    <property type="entry name" value="METHANOL DEHYDROGENASE REGULATOR"/>
    <property type="match status" value="1"/>
</dbReference>
<evidence type="ECO:0000313" key="2">
    <source>
        <dbReference type="EMBL" id="ROR28475.1"/>
    </source>
</evidence>
<accession>A0A3N1XP94</accession>
<dbReference type="InterPro" id="IPR041628">
    <property type="entry name" value="ChlI/MoxR_AAA_lid"/>
</dbReference>
<dbReference type="Gene3D" id="1.10.8.80">
    <property type="entry name" value="Magnesium chelatase subunit I, C-Terminal domain"/>
    <property type="match status" value="1"/>
</dbReference>
<comment type="caution">
    <text evidence="2">The sequence shown here is derived from an EMBL/GenBank/DDBJ whole genome shotgun (WGS) entry which is preliminary data.</text>
</comment>
<dbReference type="Proteomes" id="UP000273083">
    <property type="component" value="Unassembled WGS sequence"/>
</dbReference>
<evidence type="ECO:0000259" key="1">
    <source>
        <dbReference type="Pfam" id="PF17863"/>
    </source>
</evidence>
<gene>
    <name evidence="2" type="ORF">EDD66_10457</name>
</gene>
<feature type="domain" description="ChlI/MoxR AAA lid" evidence="1">
    <location>
        <begin position="46"/>
        <end position="117"/>
    </location>
</feature>
<dbReference type="OrthoDB" id="9808397at2"/>
<dbReference type="SUPFAM" id="SSF52540">
    <property type="entry name" value="P-loop containing nucleoside triphosphate hydrolases"/>
    <property type="match status" value="1"/>
</dbReference>
<sequence length="127" mass="14088">MVLQEKKSSNLEPVVEESTILKMQEDVAQIDVHQDLLGYIVEITDATRNNSNITLGASPRATLALTRAAQANAYIKGRDYVIPDDIKDMVISVIAHRLIMSPEARLNKQTAHSVVQSIIEKIKIPIL</sequence>
<organism evidence="2 3">
    <name type="scientific">Mobilisporobacter senegalensis</name>
    <dbReference type="NCBI Taxonomy" id="1329262"/>
    <lineage>
        <taxon>Bacteria</taxon>
        <taxon>Bacillati</taxon>
        <taxon>Bacillota</taxon>
        <taxon>Clostridia</taxon>
        <taxon>Lachnospirales</taxon>
        <taxon>Lachnospiraceae</taxon>
        <taxon>Mobilisporobacter</taxon>
    </lineage>
</organism>
<dbReference type="EMBL" id="RJVG01000004">
    <property type="protein sequence ID" value="ROR28475.1"/>
    <property type="molecule type" value="Genomic_DNA"/>
</dbReference>
<proteinExistence type="predicted"/>